<dbReference type="InterPro" id="IPR000073">
    <property type="entry name" value="AB_hydrolase_1"/>
</dbReference>
<dbReference type="OrthoDB" id="9773549at2"/>
<dbReference type="GO" id="GO:0042171">
    <property type="term" value="F:lysophosphatidic acid acyltransferase activity"/>
    <property type="evidence" value="ECO:0007669"/>
    <property type="project" value="TreeGrafter"/>
</dbReference>
<protein>
    <recommendedName>
        <fullName evidence="1">AB hydrolase-1 domain-containing protein</fullName>
    </recommendedName>
</protein>
<dbReference type="PANTHER" id="PTHR42886:SF42">
    <property type="entry name" value="ALPHA_BETA-HYDROLASES SUPERFAMILY PROTEIN"/>
    <property type="match status" value="1"/>
</dbReference>
<evidence type="ECO:0000313" key="2">
    <source>
        <dbReference type="EMBL" id="OBK28951.1"/>
    </source>
</evidence>
<comment type="caution">
    <text evidence="2">The sequence shown here is derived from an EMBL/GenBank/DDBJ whole genome shotgun (WGS) entry which is preliminary data.</text>
</comment>
<dbReference type="InterPro" id="IPR029058">
    <property type="entry name" value="AB_hydrolase_fold"/>
</dbReference>
<sequence>MLEVIDKGRCSDEHPVPLLFVHGSWHGAWCWDEHFLDFFAARGYRAIAVSMRGHGASPGRDRLRWTRIRDYVADVAQTAATLSTPPVVIGHSMGGFIVQHYLRRHAAAGAVLVAAIAPTGVYRVTLRIARDHPREFVHVNAALRLGPLVATPELARELLFSASMPDATVDSYQRRLQDESYLAFLDMLVLDLVKTKDVDRVPMLVLGAEHDAIVTVREVHRTAEVYGAEMQVFSDMAHDMMLEPGWQLVAERIDDWLTAQRFGHPAALGRNGGQPPP</sequence>
<dbReference type="Pfam" id="PF12697">
    <property type="entry name" value="Abhydrolase_6"/>
    <property type="match status" value="1"/>
</dbReference>
<name>A0A1A3P446_MYCAS</name>
<organism evidence="2 3">
    <name type="scientific">Mycobacterium asiaticum</name>
    <dbReference type="NCBI Taxonomy" id="1790"/>
    <lineage>
        <taxon>Bacteria</taxon>
        <taxon>Bacillati</taxon>
        <taxon>Actinomycetota</taxon>
        <taxon>Actinomycetes</taxon>
        <taxon>Mycobacteriales</taxon>
        <taxon>Mycobacteriaceae</taxon>
        <taxon>Mycobacterium</taxon>
    </lineage>
</organism>
<feature type="domain" description="AB hydrolase-1" evidence="1">
    <location>
        <begin position="18"/>
        <end position="244"/>
    </location>
</feature>
<proteinExistence type="predicted"/>
<dbReference type="GO" id="GO:0052689">
    <property type="term" value="F:carboxylic ester hydrolase activity"/>
    <property type="evidence" value="ECO:0007669"/>
    <property type="project" value="TreeGrafter"/>
</dbReference>
<dbReference type="SUPFAM" id="SSF53474">
    <property type="entry name" value="alpha/beta-Hydrolases"/>
    <property type="match status" value="1"/>
</dbReference>
<gene>
    <name evidence="2" type="ORF">A5634_19285</name>
</gene>
<accession>A0A1A3P446</accession>
<dbReference type="PANTHER" id="PTHR42886">
    <property type="entry name" value="RE40534P-RELATED"/>
    <property type="match status" value="1"/>
</dbReference>
<evidence type="ECO:0000259" key="1">
    <source>
        <dbReference type="Pfam" id="PF12697"/>
    </source>
</evidence>
<evidence type="ECO:0000313" key="3">
    <source>
        <dbReference type="Proteomes" id="UP000093928"/>
    </source>
</evidence>
<dbReference type="Proteomes" id="UP000093928">
    <property type="component" value="Unassembled WGS sequence"/>
</dbReference>
<dbReference type="GO" id="GO:0006654">
    <property type="term" value="P:phosphatidic acid biosynthetic process"/>
    <property type="evidence" value="ECO:0007669"/>
    <property type="project" value="TreeGrafter"/>
</dbReference>
<dbReference type="Gene3D" id="3.40.50.1820">
    <property type="entry name" value="alpha/beta hydrolase"/>
    <property type="match status" value="1"/>
</dbReference>
<dbReference type="AlphaFoldDB" id="A0A1A3P446"/>
<dbReference type="GO" id="GO:0055088">
    <property type="term" value="P:lipid homeostasis"/>
    <property type="evidence" value="ECO:0007669"/>
    <property type="project" value="TreeGrafter"/>
</dbReference>
<dbReference type="EMBL" id="LZLS01000064">
    <property type="protein sequence ID" value="OBK28951.1"/>
    <property type="molecule type" value="Genomic_DNA"/>
</dbReference>
<dbReference type="RefSeq" id="WP_065143292.1">
    <property type="nucleotide sequence ID" value="NZ_LZLS01000064.1"/>
</dbReference>
<reference evidence="2 3" key="1">
    <citation type="submission" date="2016-06" db="EMBL/GenBank/DDBJ databases">
        <authorList>
            <person name="Kjaerup R.B."/>
            <person name="Dalgaard T.S."/>
            <person name="Juul-Madsen H.R."/>
        </authorList>
    </citation>
    <scope>NUCLEOTIDE SEQUENCE [LARGE SCALE GENOMIC DNA]</scope>
    <source>
        <strain evidence="2 3">1165133.8</strain>
    </source>
</reference>